<dbReference type="OrthoDB" id="19928at2759"/>
<comment type="similarity">
    <text evidence="1">Belongs to the BTG family.</text>
</comment>
<dbReference type="InterPro" id="IPR002087">
    <property type="entry name" value="Anti_prolifrtn"/>
</dbReference>
<dbReference type="InterPro" id="IPR033332">
    <property type="entry name" value="BTG"/>
</dbReference>
<feature type="domain" description="Anti-proliferative protein" evidence="3">
    <location>
        <begin position="164"/>
        <end position="183"/>
    </location>
</feature>
<dbReference type="Gene3D" id="3.90.640.90">
    <property type="entry name" value="Anti-proliferative protein, N-terminal domain"/>
    <property type="match status" value="1"/>
</dbReference>
<dbReference type="Pfam" id="PF07742">
    <property type="entry name" value="BTG"/>
    <property type="match status" value="1"/>
</dbReference>
<organism evidence="4 5">
    <name type="scientific">Malurus cyaneus samueli</name>
    <dbReference type="NCBI Taxonomy" id="2593467"/>
    <lineage>
        <taxon>Eukaryota</taxon>
        <taxon>Metazoa</taxon>
        <taxon>Chordata</taxon>
        <taxon>Craniata</taxon>
        <taxon>Vertebrata</taxon>
        <taxon>Euteleostomi</taxon>
        <taxon>Archelosauria</taxon>
        <taxon>Archosauria</taxon>
        <taxon>Dinosauria</taxon>
        <taxon>Saurischia</taxon>
        <taxon>Theropoda</taxon>
        <taxon>Coelurosauria</taxon>
        <taxon>Aves</taxon>
        <taxon>Neognathae</taxon>
        <taxon>Neoaves</taxon>
        <taxon>Telluraves</taxon>
        <taxon>Australaves</taxon>
        <taxon>Passeriformes</taxon>
        <taxon>Meliphagoidea</taxon>
        <taxon>Maluridae</taxon>
        <taxon>Malurus</taxon>
    </lineage>
</organism>
<feature type="region of interest" description="Disordered" evidence="2">
    <location>
        <begin position="1"/>
        <end position="80"/>
    </location>
</feature>
<dbReference type="GO" id="GO:0008285">
    <property type="term" value="P:negative regulation of cell population proliferation"/>
    <property type="evidence" value="ECO:0007669"/>
    <property type="project" value="TreeGrafter"/>
</dbReference>
<evidence type="ECO:0000313" key="4">
    <source>
        <dbReference type="Ensembl" id="ENSMCSP00000019791.1"/>
    </source>
</evidence>
<feature type="compositionally biased region" description="Gly residues" evidence="2">
    <location>
        <begin position="1"/>
        <end position="13"/>
    </location>
</feature>
<sequence length="232" mass="24412">MRAGPGGAGGRGGAAFSPEAPSAARRGGGVRASGCPCGRASPAHRQHNKPAPSRPRRAAVARSRPGRGAGPGGAGSGAGADMRTEISTAAAFVTRLLRAAGGPRAEARSSLFPPAEHYKHHWFPLVPSKGSGYRCIRINHKMDPLIGKAAGMIGLSHERLFQLLPSELTLWVDPFEVSYRIGEDGSICVLYESPQPGGKAAKQLESRTSCKEEWRIGRSSPSKSYNMMTVSS</sequence>
<evidence type="ECO:0000256" key="1">
    <source>
        <dbReference type="ARBA" id="ARBA00007989"/>
    </source>
</evidence>
<dbReference type="GO" id="GO:0005634">
    <property type="term" value="C:nucleus"/>
    <property type="evidence" value="ECO:0007669"/>
    <property type="project" value="TreeGrafter"/>
</dbReference>
<evidence type="ECO:0000313" key="5">
    <source>
        <dbReference type="Proteomes" id="UP000694560"/>
    </source>
</evidence>
<evidence type="ECO:0000256" key="2">
    <source>
        <dbReference type="SAM" id="MobiDB-lite"/>
    </source>
</evidence>
<reference evidence="4" key="2">
    <citation type="submission" date="2025-09" db="UniProtKB">
        <authorList>
            <consortium name="Ensembl"/>
        </authorList>
    </citation>
    <scope>IDENTIFICATION</scope>
</reference>
<name>A0A8C5U987_9PASS</name>
<dbReference type="PANTHER" id="PTHR22978">
    <property type="entry name" value="B-CELL TRANSLOCATION GENE"/>
    <property type="match status" value="1"/>
</dbReference>
<evidence type="ECO:0000259" key="3">
    <source>
        <dbReference type="PROSITE" id="PS01203"/>
    </source>
</evidence>
<dbReference type="InterPro" id="IPR036054">
    <property type="entry name" value="BTG-like_sf"/>
</dbReference>
<keyword evidence="5" id="KW-1185">Reference proteome</keyword>
<proteinExistence type="inferred from homology"/>
<reference evidence="4" key="1">
    <citation type="submission" date="2025-08" db="UniProtKB">
        <authorList>
            <consortium name="Ensembl"/>
        </authorList>
    </citation>
    <scope>IDENTIFICATION</scope>
</reference>
<dbReference type="PROSITE" id="PS01203">
    <property type="entry name" value="BTG_2"/>
    <property type="match status" value="1"/>
</dbReference>
<dbReference type="Proteomes" id="UP000694560">
    <property type="component" value="Unplaced"/>
</dbReference>
<dbReference type="GO" id="GO:0005737">
    <property type="term" value="C:cytoplasm"/>
    <property type="evidence" value="ECO:0007669"/>
    <property type="project" value="TreeGrafter"/>
</dbReference>
<feature type="compositionally biased region" description="Gly residues" evidence="2">
    <location>
        <begin position="67"/>
        <end position="78"/>
    </location>
</feature>
<dbReference type="PANTHER" id="PTHR22978:SF40">
    <property type="entry name" value="ANTI-PROLIFERATIVE PROTEIN DOMAIN-CONTAINING PROTEIN"/>
    <property type="match status" value="1"/>
</dbReference>
<dbReference type="SMART" id="SM00099">
    <property type="entry name" value="btg1"/>
    <property type="match status" value="1"/>
</dbReference>
<dbReference type="AlphaFoldDB" id="A0A8C5U987"/>
<feature type="compositionally biased region" description="Basic residues" evidence="2">
    <location>
        <begin position="42"/>
        <end position="59"/>
    </location>
</feature>
<dbReference type="SUPFAM" id="SSF160696">
    <property type="entry name" value="BTG domain-like"/>
    <property type="match status" value="1"/>
</dbReference>
<dbReference type="Ensembl" id="ENSMCST00000020298.1">
    <property type="protein sequence ID" value="ENSMCSP00000019791.1"/>
    <property type="gene ID" value="ENSMCSG00000013880.1"/>
</dbReference>
<protein>
    <recommendedName>
        <fullName evidence="3">Anti-proliferative protein domain-containing protein</fullName>
    </recommendedName>
</protein>
<dbReference type="PRINTS" id="PR00310">
    <property type="entry name" value="ANTIPRLFBTG1"/>
</dbReference>
<accession>A0A8C5U987</accession>